<feature type="active site" evidence="11">
    <location>
        <position position="278"/>
    </location>
</feature>
<dbReference type="GO" id="GO:0071586">
    <property type="term" value="P:CAAX-box protein processing"/>
    <property type="evidence" value="ECO:0007669"/>
    <property type="project" value="InterPro"/>
</dbReference>
<dbReference type="InterPro" id="IPR001915">
    <property type="entry name" value="Peptidase_M48"/>
</dbReference>
<evidence type="ECO:0000313" key="17">
    <source>
        <dbReference type="EMBL" id="HEB95482.1"/>
    </source>
</evidence>
<keyword evidence="6" id="KW-0256">Endoplasmic reticulum</keyword>
<evidence type="ECO:0000256" key="10">
    <source>
        <dbReference type="ARBA" id="ARBA00023136"/>
    </source>
</evidence>
<keyword evidence="3 14" id="KW-0812">Transmembrane</keyword>
<dbReference type="Proteomes" id="UP000886251">
    <property type="component" value="Unassembled WGS sequence"/>
</dbReference>
<feature type="binding site" evidence="12">
    <location>
        <position position="277"/>
    </location>
    <ligand>
        <name>Zn(2+)</name>
        <dbReference type="ChEBI" id="CHEBI:29105"/>
        <note>catalytic</note>
    </ligand>
</feature>
<evidence type="ECO:0000259" key="15">
    <source>
        <dbReference type="Pfam" id="PF01435"/>
    </source>
</evidence>
<feature type="domain" description="CAAX prenyl protease 1 N-terminal" evidence="16">
    <location>
        <begin position="26"/>
        <end position="204"/>
    </location>
</feature>
<dbReference type="CDD" id="cd07343">
    <property type="entry name" value="M48A_Zmpste24p_like"/>
    <property type="match status" value="1"/>
</dbReference>
<protein>
    <submittedName>
        <fullName evidence="17">M48 family peptidase</fullName>
    </submittedName>
</protein>
<comment type="caution">
    <text evidence="17">The sequence shown here is derived from an EMBL/GenBank/DDBJ whole genome shotgun (WGS) entry which is preliminary data.</text>
</comment>
<keyword evidence="5 13" id="KW-0378">Hydrolase</keyword>
<proteinExistence type="inferred from homology"/>
<evidence type="ECO:0000256" key="12">
    <source>
        <dbReference type="PIRSR" id="PIRSR627057-2"/>
    </source>
</evidence>
<comment type="similarity">
    <text evidence="13">Belongs to the peptidase M48 family.</text>
</comment>
<evidence type="ECO:0000256" key="11">
    <source>
        <dbReference type="PIRSR" id="PIRSR627057-1"/>
    </source>
</evidence>
<evidence type="ECO:0000256" key="13">
    <source>
        <dbReference type="RuleBase" id="RU003983"/>
    </source>
</evidence>
<dbReference type="PANTHER" id="PTHR10120">
    <property type="entry name" value="CAAX PRENYL PROTEASE 1"/>
    <property type="match status" value="1"/>
</dbReference>
<feature type="transmembrane region" description="Helical" evidence="14">
    <location>
        <begin position="6"/>
        <end position="23"/>
    </location>
</feature>
<dbReference type="Pfam" id="PF16491">
    <property type="entry name" value="Peptidase_M48_N"/>
    <property type="match status" value="1"/>
</dbReference>
<evidence type="ECO:0000256" key="6">
    <source>
        <dbReference type="ARBA" id="ARBA00022824"/>
    </source>
</evidence>
<dbReference type="GO" id="GO:0004222">
    <property type="term" value="F:metalloendopeptidase activity"/>
    <property type="evidence" value="ECO:0007669"/>
    <property type="project" value="InterPro"/>
</dbReference>
<dbReference type="InterPro" id="IPR032456">
    <property type="entry name" value="Peptidase_M48_N"/>
</dbReference>
<dbReference type="FunFam" id="3.30.2010.10:FF:000002">
    <property type="entry name" value="CAAX prenyl protease"/>
    <property type="match status" value="1"/>
</dbReference>
<accession>A0A831W9U6</accession>
<evidence type="ECO:0000256" key="7">
    <source>
        <dbReference type="ARBA" id="ARBA00022833"/>
    </source>
</evidence>
<keyword evidence="8 14" id="KW-1133">Transmembrane helix</keyword>
<dbReference type="GO" id="GO:0046872">
    <property type="term" value="F:metal ion binding"/>
    <property type="evidence" value="ECO:0007669"/>
    <property type="project" value="UniProtKB-KW"/>
</dbReference>
<evidence type="ECO:0000259" key="16">
    <source>
        <dbReference type="Pfam" id="PF16491"/>
    </source>
</evidence>
<dbReference type="EMBL" id="DRKP01000045">
    <property type="protein sequence ID" value="HEB95482.1"/>
    <property type="molecule type" value="Genomic_DNA"/>
</dbReference>
<name>A0A831W9U6_9GAMM</name>
<feature type="transmembrane region" description="Helical" evidence="14">
    <location>
        <begin position="329"/>
        <end position="350"/>
    </location>
</feature>
<dbReference type="InterPro" id="IPR027057">
    <property type="entry name" value="CAXX_Prtase_1"/>
</dbReference>
<feature type="transmembrane region" description="Helical" evidence="14">
    <location>
        <begin position="103"/>
        <end position="126"/>
    </location>
</feature>
<feature type="binding site" evidence="12">
    <location>
        <position position="355"/>
    </location>
    <ligand>
        <name>Zn(2+)</name>
        <dbReference type="ChEBI" id="CHEBI:29105"/>
        <note>catalytic</note>
    </ligand>
</feature>
<keyword evidence="7 12" id="KW-0862">Zinc</keyword>
<evidence type="ECO:0000256" key="5">
    <source>
        <dbReference type="ARBA" id="ARBA00022801"/>
    </source>
</evidence>
<evidence type="ECO:0000256" key="14">
    <source>
        <dbReference type="SAM" id="Phobius"/>
    </source>
</evidence>
<evidence type="ECO:0000256" key="9">
    <source>
        <dbReference type="ARBA" id="ARBA00023049"/>
    </source>
</evidence>
<dbReference type="AlphaFoldDB" id="A0A831W9U6"/>
<feature type="transmembrane region" description="Helical" evidence="14">
    <location>
        <begin position="174"/>
        <end position="194"/>
    </location>
</feature>
<feature type="binding site" evidence="12">
    <location>
        <position position="281"/>
    </location>
    <ligand>
        <name>Zn(2+)</name>
        <dbReference type="ChEBI" id="CHEBI:29105"/>
        <note>catalytic</note>
    </ligand>
</feature>
<keyword evidence="9 13" id="KW-0482">Metalloprotease</keyword>
<keyword evidence="2 13" id="KW-0645">Protease</keyword>
<feature type="transmembrane region" description="Helical" evidence="14">
    <location>
        <begin position="146"/>
        <end position="168"/>
    </location>
</feature>
<comment type="subcellular location">
    <subcellularLocation>
        <location evidence="1">Endoplasmic reticulum membrane</location>
        <topology evidence="1">Multi-pass membrane protein</topology>
    </subcellularLocation>
</comment>
<evidence type="ECO:0000256" key="4">
    <source>
        <dbReference type="ARBA" id="ARBA00022723"/>
    </source>
</evidence>
<evidence type="ECO:0000256" key="2">
    <source>
        <dbReference type="ARBA" id="ARBA00022670"/>
    </source>
</evidence>
<evidence type="ECO:0000256" key="1">
    <source>
        <dbReference type="ARBA" id="ARBA00004477"/>
    </source>
</evidence>
<reference evidence="17" key="1">
    <citation type="journal article" date="2020" name="mSystems">
        <title>Genome- and Community-Level Interaction Insights into Carbon Utilization and Element Cycling Functions of Hydrothermarchaeota in Hydrothermal Sediment.</title>
        <authorList>
            <person name="Zhou Z."/>
            <person name="Liu Y."/>
            <person name="Xu W."/>
            <person name="Pan J."/>
            <person name="Luo Z.H."/>
            <person name="Li M."/>
        </authorList>
    </citation>
    <scope>NUCLEOTIDE SEQUENCE [LARGE SCALE GENOMIC DNA]</scope>
    <source>
        <strain evidence="17">HyVt-443</strain>
    </source>
</reference>
<dbReference type="Pfam" id="PF01435">
    <property type="entry name" value="Peptidase_M48"/>
    <property type="match status" value="1"/>
</dbReference>
<keyword evidence="10 14" id="KW-0472">Membrane</keyword>
<feature type="active site" description="Proton donor" evidence="11">
    <location>
        <position position="359"/>
    </location>
</feature>
<sequence>MHPFTLIVLLALFAGLLLELWLLQRQQRHVAAHRDRVPERFRDRVSLEQHRKAADYTLAKVRLARWQSLYGGALFLLFTLGGIIEWLDLLWRQVALPPIPQGIGLILSALLLLGAAELPLTLWRTFVLEQRFGFNRTTAGRFVKDLLLQLLLLALLGIPLLWAMLWLMQRAGSYWWLYAWLLWTGFTLFVSWAYPSFIAPLFNRFTPLPEGELRQRILGLLQRCGFDSGGIFVMDGSRRSAHGNAYFTGLGRRKRIVFYDTLMEKLEPDELEGVLAHELGHFSHHHVRKQLLLSAAMSLAGLAILGWLAQQPWFYHGLGVGRPSNAAALLLFLLIVPLFSQFLSPLLAMLSRRHEFEADAFASRQTGAEPLISALVKLYRDNASTLTPDPLYSGFHDSHPPAPVRIARLETLSHAAAR</sequence>
<feature type="transmembrane region" description="Helical" evidence="14">
    <location>
        <begin position="291"/>
        <end position="309"/>
    </location>
</feature>
<feature type="transmembrane region" description="Helical" evidence="14">
    <location>
        <begin position="69"/>
        <end position="91"/>
    </location>
</feature>
<organism evidence="17">
    <name type="scientific">Sedimenticola thiotaurini</name>
    <dbReference type="NCBI Taxonomy" id="1543721"/>
    <lineage>
        <taxon>Bacteria</taxon>
        <taxon>Pseudomonadati</taxon>
        <taxon>Pseudomonadota</taxon>
        <taxon>Gammaproteobacteria</taxon>
        <taxon>Chromatiales</taxon>
        <taxon>Sedimenticolaceae</taxon>
        <taxon>Sedimenticola</taxon>
    </lineage>
</organism>
<feature type="domain" description="Peptidase M48" evidence="15">
    <location>
        <begin position="208"/>
        <end position="411"/>
    </location>
</feature>
<gene>
    <name evidence="17" type="ORF">ENI96_03485</name>
</gene>
<keyword evidence="4 12" id="KW-0479">Metal-binding</keyword>
<comment type="cofactor">
    <cofactor evidence="12 13">
        <name>Zn(2+)</name>
        <dbReference type="ChEBI" id="CHEBI:29105"/>
    </cofactor>
    <text evidence="12 13">Binds 1 zinc ion per subunit.</text>
</comment>
<evidence type="ECO:0000256" key="3">
    <source>
        <dbReference type="ARBA" id="ARBA00022692"/>
    </source>
</evidence>
<dbReference type="Gene3D" id="3.30.2010.10">
    <property type="entry name" value="Metalloproteases ('zincins'), catalytic domain"/>
    <property type="match status" value="1"/>
</dbReference>
<evidence type="ECO:0000256" key="8">
    <source>
        <dbReference type="ARBA" id="ARBA00022989"/>
    </source>
</evidence>